<protein>
    <submittedName>
        <fullName evidence="1">Uncharacterized protein</fullName>
    </submittedName>
</protein>
<reference evidence="1" key="1">
    <citation type="submission" date="2022-04" db="EMBL/GenBank/DDBJ databases">
        <title>Genome of the entomopathogenic fungus Entomophthora muscae.</title>
        <authorList>
            <person name="Elya C."/>
            <person name="Lovett B.R."/>
            <person name="Lee E."/>
            <person name="Macias A.M."/>
            <person name="Hajek A.E."/>
            <person name="De Bivort B.L."/>
            <person name="Kasson M.T."/>
            <person name="De Fine Licht H.H."/>
            <person name="Stajich J.E."/>
        </authorList>
    </citation>
    <scope>NUCLEOTIDE SEQUENCE</scope>
    <source>
        <strain evidence="1">Berkeley</strain>
    </source>
</reference>
<organism evidence="1 2">
    <name type="scientific">Entomophthora muscae</name>
    <dbReference type="NCBI Taxonomy" id="34485"/>
    <lineage>
        <taxon>Eukaryota</taxon>
        <taxon>Fungi</taxon>
        <taxon>Fungi incertae sedis</taxon>
        <taxon>Zoopagomycota</taxon>
        <taxon>Entomophthoromycotina</taxon>
        <taxon>Entomophthoromycetes</taxon>
        <taxon>Entomophthorales</taxon>
        <taxon>Entomophthoraceae</taxon>
        <taxon>Entomophthora</taxon>
    </lineage>
</organism>
<dbReference type="Proteomes" id="UP001165960">
    <property type="component" value="Unassembled WGS sequence"/>
</dbReference>
<accession>A0ACC2RJG7</accession>
<keyword evidence="2" id="KW-1185">Reference proteome</keyword>
<gene>
    <name evidence="1" type="ORF">DSO57_1017297</name>
</gene>
<sequence>MKYAVLLSSFLAVCAAQSTSRQKQEILDEFRYPNGVRPKVPPSNGPNIHAVSPGGKFEFNITNHQSAKNISDIVDALQIAGGFFENALEFTNPIKVKVTYTHGKEGCLTENYNLGCCVPKRKPIKDNDIQVSFPYALIHQKQTNREVAEDMNMYISGAIDFVTPQEYGTHNDKFFGILDMIIHELCHGLGFITLIDHYVHEYHANPNDRSHDGGYIKLNTRRPLFDTFVYLHNTSGLATTQNSYNALSSLDIPSIEQRNSLYFQTKYGTKVNLATNPKIFSASHYDRSYENTTDYNMIDFSKRYNYTLKFQNITSWKTSPIGPKTIEIFETLGYKRNPNPSRAKSSISFIEKMSSFNKNEGGEKNM</sequence>
<name>A0ACC2RJG7_9FUNG</name>
<comment type="caution">
    <text evidence="1">The sequence shown here is derived from an EMBL/GenBank/DDBJ whole genome shotgun (WGS) entry which is preliminary data.</text>
</comment>
<evidence type="ECO:0000313" key="2">
    <source>
        <dbReference type="Proteomes" id="UP001165960"/>
    </source>
</evidence>
<dbReference type="EMBL" id="QTSX02007172">
    <property type="protein sequence ID" value="KAJ9050125.1"/>
    <property type="molecule type" value="Genomic_DNA"/>
</dbReference>
<evidence type="ECO:0000313" key="1">
    <source>
        <dbReference type="EMBL" id="KAJ9050125.1"/>
    </source>
</evidence>
<proteinExistence type="predicted"/>